<comment type="caution">
    <text evidence="10">The sequence shown here is derived from an EMBL/GenBank/DDBJ whole genome shotgun (WGS) entry which is preliminary data.</text>
</comment>
<dbReference type="PRINTS" id="PR00169">
    <property type="entry name" value="KCHANNEL"/>
</dbReference>
<evidence type="ECO:0000256" key="3">
    <source>
        <dbReference type="ARBA" id="ARBA00022692"/>
    </source>
</evidence>
<dbReference type="Gene3D" id="1.10.287.70">
    <property type="match status" value="1"/>
</dbReference>
<accession>A0A2T0VCW7</accession>
<evidence type="ECO:0000256" key="6">
    <source>
        <dbReference type="ARBA" id="ARBA00023136"/>
    </source>
</evidence>
<keyword evidence="2" id="KW-0813">Transport</keyword>
<dbReference type="PANTHER" id="PTHR11537:SF254">
    <property type="entry name" value="POTASSIUM VOLTAGE-GATED CHANNEL PROTEIN SHAB"/>
    <property type="match status" value="1"/>
</dbReference>
<organism evidence="10 11">
    <name type="scientific">Glaciihabitans tibetensis</name>
    <dbReference type="NCBI Taxonomy" id="1266600"/>
    <lineage>
        <taxon>Bacteria</taxon>
        <taxon>Bacillati</taxon>
        <taxon>Actinomycetota</taxon>
        <taxon>Actinomycetes</taxon>
        <taxon>Micrococcales</taxon>
        <taxon>Microbacteriaceae</taxon>
        <taxon>Glaciihabitans</taxon>
    </lineage>
</organism>
<protein>
    <submittedName>
        <fullName evidence="10">Voltage-gated potassium channel</fullName>
    </submittedName>
</protein>
<sequence>MPLVGIGLAFIVAYSVLVLNESPARWVLVTVWVVLVTAWVAFFTDYAVRWWLSGRGGRADFMRRNVPDLLSVLVPVFRAMRVVALLRNVPYFQRRTGKAVRAAVITYAAAYSVIFVYFIAIVTLHVERNAPGATITDFGLAIWWACVTLATVGYGDTYPITTPGRIYAVILMFGGVAIVGTASALVISWITERVAQVNRRNGGQ</sequence>
<keyword evidence="7 10" id="KW-0407">Ion channel</keyword>
<feature type="transmembrane region" description="Helical" evidence="8">
    <location>
        <begin position="134"/>
        <end position="154"/>
    </location>
</feature>
<feature type="transmembrane region" description="Helical" evidence="8">
    <location>
        <begin position="99"/>
        <end position="122"/>
    </location>
</feature>
<keyword evidence="6 8" id="KW-0472">Membrane</keyword>
<reference evidence="10 11" key="1">
    <citation type="submission" date="2018-03" db="EMBL/GenBank/DDBJ databases">
        <title>Genomic Encyclopedia of Type Strains, Phase III (KMG-III): the genomes of soil and plant-associated and newly described type strains.</title>
        <authorList>
            <person name="Whitman W."/>
        </authorList>
    </citation>
    <scope>NUCLEOTIDE SEQUENCE [LARGE SCALE GENOMIC DNA]</scope>
    <source>
        <strain evidence="10 11">CGMCC 1.12484</strain>
    </source>
</reference>
<gene>
    <name evidence="10" type="ORF">B0I08_105185</name>
</gene>
<evidence type="ECO:0000256" key="2">
    <source>
        <dbReference type="ARBA" id="ARBA00022448"/>
    </source>
</evidence>
<dbReference type="GO" id="GO:0008076">
    <property type="term" value="C:voltage-gated potassium channel complex"/>
    <property type="evidence" value="ECO:0007669"/>
    <property type="project" value="InterPro"/>
</dbReference>
<dbReference type="EMBL" id="PVTL01000005">
    <property type="protein sequence ID" value="PRY68021.1"/>
    <property type="molecule type" value="Genomic_DNA"/>
</dbReference>
<keyword evidence="4 8" id="KW-1133">Transmembrane helix</keyword>
<comment type="subcellular location">
    <subcellularLocation>
        <location evidence="1">Membrane</location>
        <topology evidence="1">Multi-pass membrane protein</topology>
    </subcellularLocation>
</comment>
<keyword evidence="11" id="KW-1185">Reference proteome</keyword>
<dbReference type="Proteomes" id="UP000237983">
    <property type="component" value="Unassembled WGS sequence"/>
</dbReference>
<feature type="transmembrane region" description="Helical" evidence="8">
    <location>
        <begin position="25"/>
        <end position="48"/>
    </location>
</feature>
<dbReference type="GO" id="GO:0005249">
    <property type="term" value="F:voltage-gated potassium channel activity"/>
    <property type="evidence" value="ECO:0007669"/>
    <property type="project" value="InterPro"/>
</dbReference>
<keyword evidence="5" id="KW-0406">Ion transport</keyword>
<keyword evidence="3 8" id="KW-0812">Transmembrane</keyword>
<dbReference type="InterPro" id="IPR028325">
    <property type="entry name" value="VG_K_chnl"/>
</dbReference>
<dbReference type="Pfam" id="PF07885">
    <property type="entry name" value="Ion_trans_2"/>
    <property type="match status" value="1"/>
</dbReference>
<dbReference type="GO" id="GO:0001508">
    <property type="term" value="P:action potential"/>
    <property type="evidence" value="ECO:0007669"/>
    <property type="project" value="TreeGrafter"/>
</dbReference>
<proteinExistence type="predicted"/>
<evidence type="ECO:0000256" key="1">
    <source>
        <dbReference type="ARBA" id="ARBA00004141"/>
    </source>
</evidence>
<evidence type="ECO:0000313" key="11">
    <source>
        <dbReference type="Proteomes" id="UP000237983"/>
    </source>
</evidence>
<feature type="domain" description="Potassium channel" evidence="9">
    <location>
        <begin position="114"/>
        <end position="191"/>
    </location>
</feature>
<dbReference type="AlphaFoldDB" id="A0A2T0VCW7"/>
<evidence type="ECO:0000256" key="8">
    <source>
        <dbReference type="SAM" id="Phobius"/>
    </source>
</evidence>
<evidence type="ECO:0000313" key="10">
    <source>
        <dbReference type="EMBL" id="PRY68021.1"/>
    </source>
</evidence>
<feature type="transmembrane region" description="Helical" evidence="8">
    <location>
        <begin position="166"/>
        <end position="190"/>
    </location>
</feature>
<evidence type="ECO:0000259" key="9">
    <source>
        <dbReference type="Pfam" id="PF07885"/>
    </source>
</evidence>
<dbReference type="InterPro" id="IPR013099">
    <property type="entry name" value="K_chnl_dom"/>
</dbReference>
<evidence type="ECO:0000256" key="5">
    <source>
        <dbReference type="ARBA" id="ARBA00023065"/>
    </source>
</evidence>
<name>A0A2T0VCW7_9MICO</name>
<dbReference type="PANTHER" id="PTHR11537">
    <property type="entry name" value="VOLTAGE-GATED POTASSIUM CHANNEL"/>
    <property type="match status" value="1"/>
</dbReference>
<evidence type="ECO:0000256" key="4">
    <source>
        <dbReference type="ARBA" id="ARBA00022989"/>
    </source>
</evidence>
<evidence type="ECO:0000256" key="7">
    <source>
        <dbReference type="ARBA" id="ARBA00023303"/>
    </source>
</evidence>
<dbReference type="SUPFAM" id="SSF81324">
    <property type="entry name" value="Voltage-gated potassium channels"/>
    <property type="match status" value="1"/>
</dbReference>